<reference evidence="1" key="1">
    <citation type="journal article" date="2014" name="Front. Microbiol.">
        <title>High frequency of phylogenetically diverse reductive dehalogenase-homologous genes in deep subseafloor sedimentary metagenomes.</title>
        <authorList>
            <person name="Kawai M."/>
            <person name="Futagami T."/>
            <person name="Toyoda A."/>
            <person name="Takaki Y."/>
            <person name="Nishi S."/>
            <person name="Hori S."/>
            <person name="Arai W."/>
            <person name="Tsubouchi T."/>
            <person name="Morono Y."/>
            <person name="Uchiyama I."/>
            <person name="Ito T."/>
            <person name="Fujiyama A."/>
            <person name="Inagaki F."/>
            <person name="Takami H."/>
        </authorList>
    </citation>
    <scope>NUCLEOTIDE SEQUENCE</scope>
    <source>
        <strain evidence="1">Expedition CK06-06</strain>
    </source>
</reference>
<organism evidence="1">
    <name type="scientific">marine sediment metagenome</name>
    <dbReference type="NCBI Taxonomy" id="412755"/>
    <lineage>
        <taxon>unclassified sequences</taxon>
        <taxon>metagenomes</taxon>
        <taxon>ecological metagenomes</taxon>
    </lineage>
</organism>
<comment type="caution">
    <text evidence="1">The sequence shown here is derived from an EMBL/GenBank/DDBJ whole genome shotgun (WGS) entry which is preliminary data.</text>
</comment>
<proteinExistence type="predicted"/>
<name>X1U6R2_9ZZZZ</name>
<feature type="non-terminal residue" evidence="1">
    <location>
        <position position="1"/>
    </location>
</feature>
<dbReference type="EMBL" id="BARW01025082">
    <property type="protein sequence ID" value="GAI99321.1"/>
    <property type="molecule type" value="Genomic_DNA"/>
</dbReference>
<evidence type="ECO:0008006" key="2">
    <source>
        <dbReference type="Google" id="ProtNLM"/>
    </source>
</evidence>
<feature type="non-terminal residue" evidence="1">
    <location>
        <position position="261"/>
    </location>
</feature>
<protein>
    <recommendedName>
        <fullName evidence="2">Transglutaminase-like domain-containing protein</fullName>
    </recommendedName>
</protein>
<accession>X1U6R2</accession>
<gene>
    <name evidence="1" type="ORF">S12H4_41206</name>
</gene>
<evidence type="ECO:0000313" key="1">
    <source>
        <dbReference type="EMBL" id="GAI99321.1"/>
    </source>
</evidence>
<dbReference type="AlphaFoldDB" id="X1U6R2"/>
<sequence length="261" mass="30128">VGNCEDFSAFSSYVLDQHGYNVFLLYYMFLSHENGDTYGHTVSVFHNENGKLKYITNVGGPNMETLFSLFGPFDTVEQIIASEEVRIDGQVFLYGFPYRGSVGEQMEPQNFEEAINQLSNPSQILNYMTRNFQFKIDLTRPTLSPQQLFQTREGNKYDFNIFISYLLDHHGYETQMLRLEFTENDMVNGYDIIVIYRDVDNGLKSITHHGEQVMRVSQTYNSLDDLIRHEENARSLSSSSEVRVYRYGFLAPGATNLMPTE</sequence>